<name>A0A1M2USD5_MARNT</name>
<organism evidence="6 7">
    <name type="scientific">Marinobacter nauticus</name>
    <name type="common">Marinobacter hydrocarbonoclasticus</name>
    <name type="synonym">Marinobacter aquaeolei</name>
    <dbReference type="NCBI Taxonomy" id="2743"/>
    <lineage>
        <taxon>Bacteria</taxon>
        <taxon>Pseudomonadati</taxon>
        <taxon>Pseudomonadota</taxon>
        <taxon>Gammaproteobacteria</taxon>
        <taxon>Pseudomonadales</taxon>
        <taxon>Marinobacteraceae</taxon>
        <taxon>Marinobacter</taxon>
    </lineage>
</organism>
<dbReference type="InterPro" id="IPR012893">
    <property type="entry name" value="HipA-like_C"/>
</dbReference>
<dbReference type="EMBL" id="MPKY01000004">
    <property type="protein sequence ID" value="OJS98248.1"/>
    <property type="molecule type" value="Genomic_DNA"/>
</dbReference>
<gene>
    <name evidence="6" type="ORF">BEE62_18415</name>
</gene>
<dbReference type="InterPro" id="IPR052028">
    <property type="entry name" value="HipA_Ser/Thr_kinase"/>
</dbReference>
<comment type="caution">
    <text evidence="6">The sequence shown here is derived from an EMBL/GenBank/DDBJ whole genome shotgun (WGS) entry which is preliminary data.</text>
</comment>
<dbReference type="PANTHER" id="PTHR37419:SF8">
    <property type="entry name" value="TOXIN YJJJ"/>
    <property type="match status" value="1"/>
</dbReference>
<dbReference type="AlphaFoldDB" id="A0A1M2USD5"/>
<reference evidence="6" key="1">
    <citation type="submission" date="2016-11" db="EMBL/GenBank/DDBJ databases">
        <title>Draft Genome Sequence of Marinobacter hydrocarbonoclasticus strain STW2, a polyaromatic aromatic hydrocarbon degrading and denitrifying bacterium from rhizosphere of Seagrass Enhalus acodoides.</title>
        <authorList>
            <person name="Ling J."/>
            <person name="Dong J."/>
        </authorList>
    </citation>
    <scope>NUCLEOTIDE SEQUENCE [LARGE SCALE GENOMIC DNA]</scope>
    <source>
        <strain evidence="6">STW2</strain>
    </source>
</reference>
<evidence type="ECO:0000259" key="4">
    <source>
        <dbReference type="Pfam" id="PF07804"/>
    </source>
</evidence>
<proteinExistence type="inferred from homology"/>
<comment type="similarity">
    <text evidence="1">Belongs to the HipA Ser/Thr kinase family.</text>
</comment>
<evidence type="ECO:0000313" key="6">
    <source>
        <dbReference type="EMBL" id="OJS98248.1"/>
    </source>
</evidence>
<keyword evidence="3 6" id="KW-0418">Kinase</keyword>
<dbReference type="PANTHER" id="PTHR37419">
    <property type="entry name" value="SERINE/THREONINE-PROTEIN KINASE TOXIN HIPA"/>
    <property type="match status" value="1"/>
</dbReference>
<dbReference type="GO" id="GO:0005829">
    <property type="term" value="C:cytosol"/>
    <property type="evidence" value="ECO:0007669"/>
    <property type="project" value="TreeGrafter"/>
</dbReference>
<feature type="domain" description="HipA N-terminal subdomain 1" evidence="5">
    <location>
        <begin position="24"/>
        <end position="123"/>
    </location>
</feature>
<keyword evidence="7" id="KW-1185">Reference proteome</keyword>
<protein>
    <submittedName>
        <fullName evidence="6">Phosphatidylinositol kinase</fullName>
    </submittedName>
</protein>
<evidence type="ECO:0000259" key="5">
    <source>
        <dbReference type="Pfam" id="PF13657"/>
    </source>
</evidence>
<dbReference type="Pfam" id="PF07804">
    <property type="entry name" value="HipA_C"/>
    <property type="match status" value="1"/>
</dbReference>
<evidence type="ECO:0000256" key="3">
    <source>
        <dbReference type="ARBA" id="ARBA00022777"/>
    </source>
</evidence>
<dbReference type="RefSeq" id="WP_072678688.1">
    <property type="nucleotide sequence ID" value="NZ_MPKY01000004.1"/>
</dbReference>
<dbReference type="OrthoDB" id="9805913at2"/>
<dbReference type="Proteomes" id="UP000183986">
    <property type="component" value="Unassembled WGS sequence"/>
</dbReference>
<evidence type="ECO:0000256" key="1">
    <source>
        <dbReference type="ARBA" id="ARBA00010164"/>
    </source>
</evidence>
<dbReference type="GO" id="GO:0004674">
    <property type="term" value="F:protein serine/threonine kinase activity"/>
    <property type="evidence" value="ECO:0007669"/>
    <property type="project" value="TreeGrafter"/>
</dbReference>
<sequence>MTSKAPRDELYVWIWLPGEVDPVAAGRIYRTKQGNLYFNYGNSYLQNQKAISLNPDELPLRKGSHRPVNDMTMPSCLRDGSPDAWGRRVIIHRMMGSDVDTAELDELTYLIESGSDRIGALDFQESPHTYVARETGNASIAELLEASDRVQKGLPLTPELDRALNHGTSIGGARPKALVQDDKKKYVAKFSSTTDTQNVVKAEYVAMRLAELAGINVAPVRMESAAGRDVLLVERFDRIPTGDQFQRKLMLSALTLFQLDEMYARYASYEELTDLIRQKFRNPTQTLQELYRRMVFNILCGNTDDHARNHAAFYDGNALELTPAYDICPQNRSTGIASQAMALVDGQNQSTLALCKKAAHKFNLSDVQANEDIESLQETIRTYWDQACEEAKMTELEKKFFWKRQFLNPSIYEE</sequence>
<dbReference type="Pfam" id="PF13657">
    <property type="entry name" value="Couple_hipA"/>
    <property type="match status" value="1"/>
</dbReference>
<evidence type="ECO:0000256" key="2">
    <source>
        <dbReference type="ARBA" id="ARBA00022679"/>
    </source>
</evidence>
<dbReference type="Gene3D" id="1.10.1070.20">
    <property type="match status" value="1"/>
</dbReference>
<accession>A0A1M2USD5</accession>
<evidence type="ECO:0000313" key="7">
    <source>
        <dbReference type="Proteomes" id="UP000183986"/>
    </source>
</evidence>
<keyword evidence="2" id="KW-0808">Transferase</keyword>
<dbReference type="InterPro" id="IPR017508">
    <property type="entry name" value="HipA_N1"/>
</dbReference>
<feature type="domain" description="HipA-like C-terminal" evidence="4">
    <location>
        <begin position="168"/>
        <end position="384"/>
    </location>
</feature>